<name>A0ABT9ZYE4_9BACI</name>
<dbReference type="InterPro" id="IPR008313">
    <property type="entry name" value="GH125"/>
</dbReference>
<gene>
    <name evidence="1" type="ORF">J2S74_003248</name>
</gene>
<dbReference type="RefSeq" id="WP_307327097.1">
    <property type="nucleotide sequence ID" value="NZ_JAUSUG010000013.1"/>
</dbReference>
<keyword evidence="2" id="KW-1185">Reference proteome</keyword>
<proteinExistence type="predicted"/>
<dbReference type="EMBL" id="JAUSUG010000013">
    <property type="protein sequence ID" value="MDQ0255864.1"/>
    <property type="molecule type" value="Genomic_DNA"/>
</dbReference>
<dbReference type="PANTHER" id="PTHR31047:SF0">
    <property type="entry name" value="MEIOTICALLY UP-REGULATED GENE 157 PROTEIN"/>
    <property type="match status" value="1"/>
</dbReference>
<dbReference type="Gene3D" id="1.50.10.10">
    <property type="match status" value="1"/>
</dbReference>
<dbReference type="Proteomes" id="UP001230005">
    <property type="component" value="Unassembled WGS sequence"/>
</dbReference>
<organism evidence="1 2">
    <name type="scientific">Evansella vedderi</name>
    <dbReference type="NCBI Taxonomy" id="38282"/>
    <lineage>
        <taxon>Bacteria</taxon>
        <taxon>Bacillati</taxon>
        <taxon>Bacillota</taxon>
        <taxon>Bacilli</taxon>
        <taxon>Bacillales</taxon>
        <taxon>Bacillaceae</taxon>
        <taxon>Evansella</taxon>
    </lineage>
</organism>
<dbReference type="SUPFAM" id="SSF48208">
    <property type="entry name" value="Six-hairpin glycosidases"/>
    <property type="match status" value="1"/>
</dbReference>
<dbReference type="SMART" id="SM01149">
    <property type="entry name" value="DUF1237"/>
    <property type="match status" value="1"/>
</dbReference>
<dbReference type="InterPro" id="IPR012341">
    <property type="entry name" value="6hp_glycosidase-like_sf"/>
</dbReference>
<reference evidence="1 2" key="1">
    <citation type="submission" date="2023-07" db="EMBL/GenBank/DDBJ databases">
        <title>Genomic Encyclopedia of Type Strains, Phase IV (KMG-IV): sequencing the most valuable type-strain genomes for metagenomic binning, comparative biology and taxonomic classification.</title>
        <authorList>
            <person name="Goeker M."/>
        </authorList>
    </citation>
    <scope>NUCLEOTIDE SEQUENCE [LARGE SCALE GENOMIC DNA]</scope>
    <source>
        <strain evidence="1 2">DSM 9768</strain>
    </source>
</reference>
<dbReference type="PIRSF" id="PIRSF028846">
    <property type="entry name" value="UCP028846"/>
    <property type="match status" value="1"/>
</dbReference>
<evidence type="ECO:0000313" key="2">
    <source>
        <dbReference type="Proteomes" id="UP001230005"/>
    </source>
</evidence>
<comment type="caution">
    <text evidence="1">The sequence shown here is derived from an EMBL/GenBank/DDBJ whole genome shotgun (WGS) entry which is preliminary data.</text>
</comment>
<dbReference type="InterPro" id="IPR008928">
    <property type="entry name" value="6-hairpin_glycosidase_sf"/>
</dbReference>
<accession>A0ABT9ZYE4</accession>
<evidence type="ECO:0000313" key="1">
    <source>
        <dbReference type="EMBL" id="MDQ0255864.1"/>
    </source>
</evidence>
<protein>
    <submittedName>
        <fullName evidence="1">Meiotically up-regulated gene 157 (Mug157) protein</fullName>
    </submittedName>
</protein>
<sequence length="445" mass="51550">MTTEQKKIPASLQRIIDRVKDVYANDTEVQKLFENCFINTYETTLKEDEDGTFVITGDIPAMWLRDSSAQVRPYLTVAEEDPEIATMLKQVIERQWKYILQDPYANAFNRTANNKGHQQDRTEMSPWIWERKYEVDSLCYPIQLTYLYWKATGDNTILNETLKKVLEVIYEVWKVEQNHEENSPYLFERDDCRVSDTLLRDGKGGYSVKTGMTWSGFRPSDDACLYGYLVPANMFAVVVLDYAKEMLTAMEETELAGKVTELSREIKDGIEMYGKIDHPVFGEMYVYETDGDGNVNLMDDANVPSLLSMPYLGYSSLTDPTYLNTREFILSRHNPYYYEGETASGVGSPHTPDHYIWHIALAIQGMTAVEREEKDRILELFKTTHGSTYYMHEGFDADRPENFTRSWFAWANSMFSEFILSEIGVYVPGSPLERQKRMEVDKRVL</sequence>
<dbReference type="PANTHER" id="PTHR31047">
    <property type="entry name" value="MEIOTICALLY UP-REGULATED GENE 157 PROTEIN"/>
    <property type="match status" value="1"/>
</dbReference>
<dbReference type="Pfam" id="PF06824">
    <property type="entry name" value="Glyco_hydro_125"/>
    <property type="match status" value="1"/>
</dbReference>